<dbReference type="RefSeq" id="WP_119858459.1">
    <property type="nucleotide sequence ID" value="NZ_QYYD01000024.1"/>
</dbReference>
<comment type="caution">
    <text evidence="6">The sequence shown here is derived from an EMBL/GenBank/DDBJ whole genome shotgun (WGS) entry which is preliminary data.</text>
</comment>
<dbReference type="Pfam" id="PF13458">
    <property type="entry name" value="Peripla_BP_6"/>
    <property type="match status" value="1"/>
</dbReference>
<comment type="similarity">
    <text evidence="1">Belongs to the leucine-binding protein family.</text>
</comment>
<dbReference type="PROSITE" id="PS51318">
    <property type="entry name" value="TAT"/>
    <property type="match status" value="1"/>
</dbReference>
<accession>A0A418V0Q1</accession>
<keyword evidence="2 4" id="KW-0732">Signal</keyword>
<proteinExistence type="inferred from homology"/>
<protein>
    <submittedName>
        <fullName evidence="6">ABC transporter substrate-binding protein</fullName>
    </submittedName>
</protein>
<dbReference type="OrthoDB" id="9791590at2"/>
<reference evidence="6 7" key="1">
    <citation type="submission" date="2018-09" db="EMBL/GenBank/DDBJ databases">
        <title>Draft genome sequence of Rhodopseudomonas palustris 2.1.18.</title>
        <authorList>
            <person name="Robertson S.L."/>
            <person name="Meyer T.E."/>
            <person name="Kyndt J.A."/>
        </authorList>
    </citation>
    <scope>NUCLEOTIDE SEQUENCE [LARGE SCALE GENOMIC DNA]</scope>
    <source>
        <strain evidence="6 7">2.1.18</strain>
    </source>
</reference>
<keyword evidence="3" id="KW-0029">Amino-acid transport</keyword>
<name>A0A418V0Q1_RHOPL</name>
<dbReference type="InterPro" id="IPR051010">
    <property type="entry name" value="BCAA_transport"/>
</dbReference>
<dbReference type="Gene3D" id="3.40.50.2300">
    <property type="match status" value="2"/>
</dbReference>
<dbReference type="Proteomes" id="UP000285523">
    <property type="component" value="Unassembled WGS sequence"/>
</dbReference>
<evidence type="ECO:0000259" key="5">
    <source>
        <dbReference type="Pfam" id="PF13458"/>
    </source>
</evidence>
<keyword evidence="3" id="KW-0813">Transport</keyword>
<evidence type="ECO:0000313" key="6">
    <source>
        <dbReference type="EMBL" id="RJF69393.1"/>
    </source>
</evidence>
<dbReference type="SUPFAM" id="SSF53822">
    <property type="entry name" value="Periplasmic binding protein-like I"/>
    <property type="match status" value="1"/>
</dbReference>
<evidence type="ECO:0000313" key="7">
    <source>
        <dbReference type="Proteomes" id="UP000285523"/>
    </source>
</evidence>
<dbReference type="EMBL" id="QYYD01000024">
    <property type="protein sequence ID" value="RJF69393.1"/>
    <property type="molecule type" value="Genomic_DNA"/>
</dbReference>
<evidence type="ECO:0000256" key="4">
    <source>
        <dbReference type="SAM" id="SignalP"/>
    </source>
</evidence>
<evidence type="ECO:0000256" key="2">
    <source>
        <dbReference type="ARBA" id="ARBA00022729"/>
    </source>
</evidence>
<dbReference type="PANTHER" id="PTHR30483:SF6">
    <property type="entry name" value="PERIPLASMIC BINDING PROTEIN OF ABC TRANSPORTER FOR NATURAL AMINO ACIDS"/>
    <property type="match status" value="1"/>
</dbReference>
<feature type="chain" id="PRO_5019250376" evidence="4">
    <location>
        <begin position="26"/>
        <end position="383"/>
    </location>
</feature>
<gene>
    <name evidence="6" type="ORF">D4Q52_20645</name>
</gene>
<dbReference type="GO" id="GO:0006865">
    <property type="term" value="P:amino acid transport"/>
    <property type="evidence" value="ECO:0007669"/>
    <property type="project" value="UniProtKB-KW"/>
</dbReference>
<dbReference type="InterPro" id="IPR028082">
    <property type="entry name" value="Peripla_BP_I"/>
</dbReference>
<sequence length="383" mass="41119">MKHLSRRFSVLAALAAVALVGSSLAAPNAFAQAKPKIVVGVVLPLTGVLAPYGKPNLDAISLAVDEANKAGGVGGREIELVVEDTQASNTTAINALNKVLQSQPVAIIGPGLGTQILAMMPMTEKAKVPLIAGPSTRRVTQQGAKYFFRDSSHDEADKVVLANFIVKDLKKTKVGIMHVMAEWGYSGRDFLTQELKKLGVEPVAVASYQPTDKDMTAQVMAMKSADADVVYTQGYPVDEALVVKKFNQLESKADYVASASLCKAFLRDLVSASDMAGKYCQAPDVLPTINDRPAVKTFVEAYKKKAGFAPDMYIAQDYDAVGMLISVMKEKGADREAIREGMATKSYDGILGTYKADEEGNLWHSSVIMQIQPNGDVKVVARK</sequence>
<dbReference type="AlphaFoldDB" id="A0A418V0Q1"/>
<feature type="signal peptide" evidence="4">
    <location>
        <begin position="1"/>
        <end position="25"/>
    </location>
</feature>
<evidence type="ECO:0000256" key="3">
    <source>
        <dbReference type="ARBA" id="ARBA00022970"/>
    </source>
</evidence>
<dbReference type="InterPro" id="IPR028081">
    <property type="entry name" value="Leu-bd"/>
</dbReference>
<evidence type="ECO:0000256" key="1">
    <source>
        <dbReference type="ARBA" id="ARBA00010062"/>
    </source>
</evidence>
<dbReference type="PANTHER" id="PTHR30483">
    <property type="entry name" value="LEUCINE-SPECIFIC-BINDING PROTEIN"/>
    <property type="match status" value="1"/>
</dbReference>
<dbReference type="InterPro" id="IPR006311">
    <property type="entry name" value="TAT_signal"/>
</dbReference>
<feature type="domain" description="Leucine-binding protein" evidence="5">
    <location>
        <begin position="37"/>
        <end position="375"/>
    </location>
</feature>
<organism evidence="6 7">
    <name type="scientific">Rhodopseudomonas palustris</name>
    <dbReference type="NCBI Taxonomy" id="1076"/>
    <lineage>
        <taxon>Bacteria</taxon>
        <taxon>Pseudomonadati</taxon>
        <taxon>Pseudomonadota</taxon>
        <taxon>Alphaproteobacteria</taxon>
        <taxon>Hyphomicrobiales</taxon>
        <taxon>Nitrobacteraceae</taxon>
        <taxon>Rhodopseudomonas</taxon>
    </lineage>
</organism>